<evidence type="ECO:0000256" key="2">
    <source>
        <dbReference type="ARBA" id="ARBA00005893"/>
    </source>
</evidence>
<evidence type="ECO:0000256" key="3">
    <source>
        <dbReference type="ARBA" id="ARBA00011881"/>
    </source>
</evidence>
<dbReference type="OrthoDB" id="9805604at2"/>
<dbReference type="GO" id="GO:0016788">
    <property type="term" value="F:hydrolase activity, acting on ester bonds"/>
    <property type="evidence" value="ECO:0007669"/>
    <property type="project" value="InterPro"/>
</dbReference>
<dbReference type="GO" id="GO:0046872">
    <property type="term" value="F:metal ion binding"/>
    <property type="evidence" value="ECO:0007669"/>
    <property type="project" value="UniProtKB-KW"/>
</dbReference>
<proteinExistence type="inferred from homology"/>
<dbReference type="NCBIfam" id="TIGR01670">
    <property type="entry name" value="KdsC-phosphatas"/>
    <property type="match status" value="1"/>
</dbReference>
<comment type="cofactor">
    <cofactor evidence="1">
        <name>Mg(2+)</name>
        <dbReference type="ChEBI" id="CHEBI:18420"/>
    </cofactor>
</comment>
<keyword evidence="4" id="KW-0479">Metal-binding</keyword>
<comment type="similarity">
    <text evidence="2">Belongs to the KdsC family.</text>
</comment>
<dbReference type="SFLD" id="SFLDS00003">
    <property type="entry name" value="Haloacid_Dehalogenase"/>
    <property type="match status" value="1"/>
</dbReference>
<dbReference type="Proteomes" id="UP000316008">
    <property type="component" value="Unassembled WGS sequence"/>
</dbReference>
<accession>A0A556N6R5</accession>
<organism evidence="7 8">
    <name type="scientific">Fluviicola chungangensis</name>
    <dbReference type="NCBI Taxonomy" id="2597671"/>
    <lineage>
        <taxon>Bacteria</taxon>
        <taxon>Pseudomonadati</taxon>
        <taxon>Bacteroidota</taxon>
        <taxon>Flavobacteriia</taxon>
        <taxon>Flavobacteriales</taxon>
        <taxon>Crocinitomicaceae</taxon>
        <taxon>Fluviicola</taxon>
    </lineage>
</organism>
<dbReference type="InterPro" id="IPR023214">
    <property type="entry name" value="HAD_sf"/>
</dbReference>
<evidence type="ECO:0000256" key="4">
    <source>
        <dbReference type="ARBA" id="ARBA00022723"/>
    </source>
</evidence>
<dbReference type="InterPro" id="IPR050793">
    <property type="entry name" value="CMP-NeuNAc_synthase"/>
</dbReference>
<gene>
    <name evidence="7" type="ORF">FO442_01720</name>
</gene>
<keyword evidence="5" id="KW-0378">Hydrolase</keyword>
<keyword evidence="6" id="KW-0460">Magnesium</keyword>
<dbReference type="Gene3D" id="3.40.50.1000">
    <property type="entry name" value="HAD superfamily/HAD-like"/>
    <property type="match status" value="1"/>
</dbReference>
<evidence type="ECO:0000313" key="7">
    <source>
        <dbReference type="EMBL" id="TSJ47872.1"/>
    </source>
</evidence>
<dbReference type="SFLD" id="SFLDG01136">
    <property type="entry name" value="C1.6:_Phosphoserine_Phosphatas"/>
    <property type="match status" value="1"/>
</dbReference>
<dbReference type="SFLD" id="SFLDG01138">
    <property type="entry name" value="C1.6.2:_Deoxy-d-mannose-octulo"/>
    <property type="match status" value="1"/>
</dbReference>
<evidence type="ECO:0000256" key="6">
    <source>
        <dbReference type="ARBA" id="ARBA00022842"/>
    </source>
</evidence>
<keyword evidence="8" id="KW-1185">Reference proteome</keyword>
<dbReference type="EMBL" id="VLPL01000001">
    <property type="protein sequence ID" value="TSJ47872.1"/>
    <property type="molecule type" value="Genomic_DNA"/>
</dbReference>
<reference evidence="7 8" key="1">
    <citation type="submission" date="2019-07" db="EMBL/GenBank/DDBJ databases">
        <authorList>
            <person name="Huq M.A."/>
        </authorList>
    </citation>
    <scope>NUCLEOTIDE SEQUENCE [LARGE SCALE GENOMIC DNA]</scope>
    <source>
        <strain evidence="7 8">MAH-3</strain>
    </source>
</reference>
<name>A0A556N6R5_9FLAO</name>
<dbReference type="FunFam" id="3.40.50.1000:FF:000029">
    <property type="entry name" value="3-deoxy-D-manno-octulosonate 8-phosphate phosphatase KdsC"/>
    <property type="match status" value="1"/>
</dbReference>
<protein>
    <submittedName>
        <fullName evidence="7">3-deoxy-D-manno-octulosonate 8-phosphate phosphatase</fullName>
    </submittedName>
</protein>
<dbReference type="PANTHER" id="PTHR21485:SF3">
    <property type="entry name" value="N-ACYLNEURAMINATE CYTIDYLYLTRANSFERASE"/>
    <property type="match status" value="1"/>
</dbReference>
<dbReference type="GO" id="GO:0008781">
    <property type="term" value="F:N-acylneuraminate cytidylyltransferase activity"/>
    <property type="evidence" value="ECO:0007669"/>
    <property type="project" value="TreeGrafter"/>
</dbReference>
<dbReference type="PANTHER" id="PTHR21485">
    <property type="entry name" value="HAD SUPERFAMILY MEMBERS CMAS AND KDSC"/>
    <property type="match status" value="1"/>
</dbReference>
<dbReference type="Pfam" id="PF08282">
    <property type="entry name" value="Hydrolase_3"/>
    <property type="match status" value="1"/>
</dbReference>
<comment type="subunit">
    <text evidence="3">Homotetramer.</text>
</comment>
<dbReference type="InterPro" id="IPR036412">
    <property type="entry name" value="HAD-like_sf"/>
</dbReference>
<dbReference type="SUPFAM" id="SSF56784">
    <property type="entry name" value="HAD-like"/>
    <property type="match status" value="1"/>
</dbReference>
<evidence type="ECO:0000256" key="1">
    <source>
        <dbReference type="ARBA" id="ARBA00001946"/>
    </source>
</evidence>
<comment type="caution">
    <text evidence="7">The sequence shown here is derived from an EMBL/GenBank/DDBJ whole genome shotgun (WGS) entry which is preliminary data.</text>
</comment>
<sequence length="227" mass="25700">MFLEQNIKGLCAKFGVDFYQMLKDFDIDGVTELSVLDLEAIAEEYEVDFYSLLFKPLFVFDHLKSKIEKIKFLILDVDGVMTDGGMYYTESGDQVKKYNSKDGMGIMKAQEKGLLCGIISSAFTDQMVRNRAETLNITRVYVGRDQKITILRQWCEELSITLNEVAIIGDDINDLSIMREVGLSACPKDAVQEVKKEVDIVLTKNGGTGVVREFIDNFLLSEPIKEF</sequence>
<dbReference type="InterPro" id="IPR010023">
    <property type="entry name" value="KdsC_fam"/>
</dbReference>
<dbReference type="AlphaFoldDB" id="A0A556N6R5"/>
<evidence type="ECO:0000313" key="8">
    <source>
        <dbReference type="Proteomes" id="UP000316008"/>
    </source>
</evidence>
<evidence type="ECO:0000256" key="5">
    <source>
        <dbReference type="ARBA" id="ARBA00022801"/>
    </source>
</evidence>